<dbReference type="Proteomes" id="UP001597438">
    <property type="component" value="Unassembled WGS sequence"/>
</dbReference>
<dbReference type="RefSeq" id="WP_251742791.1">
    <property type="nucleotide sequence ID" value="NZ_JBHUOJ010000022.1"/>
</dbReference>
<proteinExistence type="predicted"/>
<protein>
    <submittedName>
        <fullName evidence="1">Uncharacterized protein</fullName>
    </submittedName>
</protein>
<evidence type="ECO:0000313" key="2">
    <source>
        <dbReference type="Proteomes" id="UP001597438"/>
    </source>
</evidence>
<evidence type="ECO:0000313" key="1">
    <source>
        <dbReference type="EMBL" id="MFD2833702.1"/>
    </source>
</evidence>
<dbReference type="EMBL" id="JBHUOJ010000022">
    <property type="protein sequence ID" value="MFD2833702.1"/>
    <property type="molecule type" value="Genomic_DNA"/>
</dbReference>
<keyword evidence="2" id="KW-1185">Reference proteome</keyword>
<name>A0ABW5X5L2_9FLAO</name>
<sequence>MNYQKIGEIIHFPKSKGKPLQGKRGIRFNYYLSSKNLGSFVDLDVTTKLFYQEKIYVRNAVYRVRLGEIEKCVRENILKHMKSLGMDENNIPASLLHFSMSSDHISYSPSRKLQA</sequence>
<accession>A0ABW5X5L2</accession>
<gene>
    <name evidence="1" type="ORF">ACFSYS_10415</name>
</gene>
<organism evidence="1 2">
    <name type="scientific">Christiangramia antarctica</name>
    <dbReference type="NCBI Taxonomy" id="2058158"/>
    <lineage>
        <taxon>Bacteria</taxon>
        <taxon>Pseudomonadati</taxon>
        <taxon>Bacteroidota</taxon>
        <taxon>Flavobacteriia</taxon>
        <taxon>Flavobacteriales</taxon>
        <taxon>Flavobacteriaceae</taxon>
        <taxon>Christiangramia</taxon>
    </lineage>
</organism>
<comment type="caution">
    <text evidence="1">The sequence shown here is derived from an EMBL/GenBank/DDBJ whole genome shotgun (WGS) entry which is preliminary data.</text>
</comment>
<reference evidence="2" key="1">
    <citation type="journal article" date="2019" name="Int. J. Syst. Evol. Microbiol.">
        <title>The Global Catalogue of Microorganisms (GCM) 10K type strain sequencing project: providing services to taxonomists for standard genome sequencing and annotation.</title>
        <authorList>
            <consortium name="The Broad Institute Genomics Platform"/>
            <consortium name="The Broad Institute Genome Sequencing Center for Infectious Disease"/>
            <person name="Wu L."/>
            <person name="Ma J."/>
        </authorList>
    </citation>
    <scope>NUCLEOTIDE SEQUENCE [LARGE SCALE GENOMIC DNA]</scope>
    <source>
        <strain evidence="2">KCTC 52925</strain>
    </source>
</reference>